<evidence type="ECO:0000256" key="9">
    <source>
        <dbReference type="ARBA" id="ARBA00023201"/>
    </source>
</evidence>
<keyword evidence="3 11" id="KW-0894">Sodium channel</keyword>
<evidence type="ECO:0000313" key="13">
    <source>
        <dbReference type="EMBL" id="ESO87874.1"/>
    </source>
</evidence>
<dbReference type="KEGG" id="lgi:LOTGIDRAFT_166177"/>
<dbReference type="Proteomes" id="UP000030746">
    <property type="component" value="Unassembled WGS sequence"/>
</dbReference>
<keyword evidence="9 11" id="KW-0739">Sodium transport</keyword>
<dbReference type="OMA" id="AYCIAND"/>
<dbReference type="HOGENOM" id="CLU_625973_0_0_1"/>
<dbReference type="AlphaFoldDB" id="V4BH73"/>
<dbReference type="RefSeq" id="XP_009061477.1">
    <property type="nucleotide sequence ID" value="XM_009063229.1"/>
</dbReference>
<evidence type="ECO:0000256" key="2">
    <source>
        <dbReference type="ARBA" id="ARBA00022448"/>
    </source>
</evidence>
<keyword evidence="7 11" id="KW-0406">Ion transport</keyword>
<dbReference type="InterPro" id="IPR001873">
    <property type="entry name" value="ENaC"/>
</dbReference>
<dbReference type="InterPro" id="IPR020903">
    <property type="entry name" value="ENaC_CS"/>
</dbReference>
<reference evidence="13 14" key="1">
    <citation type="journal article" date="2013" name="Nature">
        <title>Insights into bilaterian evolution from three spiralian genomes.</title>
        <authorList>
            <person name="Simakov O."/>
            <person name="Marletaz F."/>
            <person name="Cho S.J."/>
            <person name="Edsinger-Gonzales E."/>
            <person name="Havlak P."/>
            <person name="Hellsten U."/>
            <person name="Kuo D.H."/>
            <person name="Larsson T."/>
            <person name="Lv J."/>
            <person name="Arendt D."/>
            <person name="Savage R."/>
            <person name="Osoegawa K."/>
            <person name="de Jong P."/>
            <person name="Grimwood J."/>
            <person name="Chapman J.A."/>
            <person name="Shapiro H."/>
            <person name="Aerts A."/>
            <person name="Otillar R.P."/>
            <person name="Terry A.Y."/>
            <person name="Boore J.L."/>
            <person name="Grigoriev I.V."/>
            <person name="Lindberg D.R."/>
            <person name="Seaver E.C."/>
            <person name="Weisblat D.A."/>
            <person name="Putnam N.H."/>
            <person name="Rokhsar D.S."/>
        </authorList>
    </citation>
    <scope>NUCLEOTIDE SEQUENCE [LARGE SCALE GENOMIC DNA]</scope>
</reference>
<keyword evidence="8 12" id="KW-0472">Membrane</keyword>
<keyword evidence="5 12" id="KW-1133">Transmembrane helix</keyword>
<dbReference type="GeneID" id="20240275"/>
<dbReference type="PROSITE" id="PS01206">
    <property type="entry name" value="ASC"/>
    <property type="match status" value="1"/>
</dbReference>
<gene>
    <name evidence="13" type="ORF">LOTGIDRAFT_166177</name>
</gene>
<dbReference type="OrthoDB" id="6158258at2759"/>
<protein>
    <submittedName>
        <fullName evidence="13">Uncharacterized protein</fullName>
    </submittedName>
</protein>
<keyword evidence="6" id="KW-0915">Sodium</keyword>
<evidence type="ECO:0000256" key="11">
    <source>
        <dbReference type="RuleBase" id="RU000679"/>
    </source>
</evidence>
<dbReference type="GO" id="GO:0015280">
    <property type="term" value="F:ligand-gated sodium channel activity"/>
    <property type="evidence" value="ECO:0007669"/>
    <property type="project" value="TreeGrafter"/>
</dbReference>
<dbReference type="Pfam" id="PF00858">
    <property type="entry name" value="ASC"/>
    <property type="match status" value="1"/>
</dbReference>
<evidence type="ECO:0000256" key="7">
    <source>
        <dbReference type="ARBA" id="ARBA00023065"/>
    </source>
</evidence>
<accession>V4BH73</accession>
<evidence type="ECO:0000256" key="1">
    <source>
        <dbReference type="ARBA" id="ARBA00004141"/>
    </source>
</evidence>
<evidence type="ECO:0000256" key="3">
    <source>
        <dbReference type="ARBA" id="ARBA00022461"/>
    </source>
</evidence>
<dbReference type="CTD" id="20240275"/>
<feature type="transmembrane region" description="Helical" evidence="12">
    <location>
        <begin position="41"/>
        <end position="62"/>
    </location>
</feature>
<evidence type="ECO:0000256" key="5">
    <source>
        <dbReference type="ARBA" id="ARBA00022989"/>
    </source>
</evidence>
<evidence type="ECO:0000256" key="8">
    <source>
        <dbReference type="ARBA" id="ARBA00023136"/>
    </source>
</evidence>
<dbReference type="GO" id="GO:0005886">
    <property type="term" value="C:plasma membrane"/>
    <property type="evidence" value="ECO:0007669"/>
    <property type="project" value="TreeGrafter"/>
</dbReference>
<sequence>MNTENNTNEDDVKKCKELISETTAHGCRNIMSNKRSNFIRFLWLCYVIGMGITLFATLYMGLENYWTYPFNTVLKIGPQPKLKFPMVTICDLTYLRVNRFPNPEAVRKVFLRRSILNSMMAINESDKGFIEVTNTPLDEAHTISNVTVDDIFQICIWKGQTVSCNEMWIPLFTDLGKCFVLNDSLNYYADSDGSHGGLNFIAKIDQEGYIVDDNANAGLKIKLHDPHEDPRISDSGIYLNPGGACLMSVNKKSYTFLPEPFKAYGDEYCVVNSELSGQKSKPTSIKYDRESCIRSCVVIYVIKGCNCRSVTDSEFLTYPMCTIGQWLNCYEPSLRIAYTRNISQYNCTCPRVCEFNVYQTKLSLGMFPSVPALEILQKLNIIKKKSGGRYSWRTDGTVPWCKFHYSGGIHGDISFIPVV</sequence>
<name>V4BH73_LOTGI</name>
<dbReference type="PANTHER" id="PTHR11690:SF300">
    <property type="entry name" value="PICKPOCKET PROTEIN 19"/>
    <property type="match status" value="1"/>
</dbReference>
<evidence type="ECO:0000313" key="14">
    <source>
        <dbReference type="Proteomes" id="UP000030746"/>
    </source>
</evidence>
<dbReference type="PANTHER" id="PTHR11690">
    <property type="entry name" value="AMILORIDE-SENSITIVE SODIUM CHANNEL-RELATED"/>
    <property type="match status" value="1"/>
</dbReference>
<keyword evidence="14" id="KW-1185">Reference proteome</keyword>
<dbReference type="PRINTS" id="PR01078">
    <property type="entry name" value="AMINACHANNEL"/>
</dbReference>
<comment type="subcellular location">
    <subcellularLocation>
        <location evidence="1">Membrane</location>
        <topology evidence="1">Multi-pass membrane protein</topology>
    </subcellularLocation>
</comment>
<evidence type="ECO:0000256" key="10">
    <source>
        <dbReference type="ARBA" id="ARBA00023303"/>
    </source>
</evidence>
<keyword evidence="2 11" id="KW-0813">Transport</keyword>
<evidence type="ECO:0000256" key="6">
    <source>
        <dbReference type="ARBA" id="ARBA00023053"/>
    </source>
</evidence>
<keyword evidence="10 11" id="KW-0407">Ion channel</keyword>
<proteinExistence type="inferred from homology"/>
<comment type="similarity">
    <text evidence="11">Belongs to the amiloride-sensitive sodium channel (TC 1.A.6) family.</text>
</comment>
<evidence type="ECO:0000256" key="12">
    <source>
        <dbReference type="SAM" id="Phobius"/>
    </source>
</evidence>
<keyword evidence="4 11" id="KW-0812">Transmembrane</keyword>
<dbReference type="EMBL" id="KB202823">
    <property type="protein sequence ID" value="ESO87874.1"/>
    <property type="molecule type" value="Genomic_DNA"/>
</dbReference>
<organism evidence="13 14">
    <name type="scientific">Lottia gigantea</name>
    <name type="common">Giant owl limpet</name>
    <dbReference type="NCBI Taxonomy" id="225164"/>
    <lineage>
        <taxon>Eukaryota</taxon>
        <taxon>Metazoa</taxon>
        <taxon>Spiralia</taxon>
        <taxon>Lophotrochozoa</taxon>
        <taxon>Mollusca</taxon>
        <taxon>Gastropoda</taxon>
        <taxon>Patellogastropoda</taxon>
        <taxon>Lottioidea</taxon>
        <taxon>Lottiidae</taxon>
        <taxon>Lottia</taxon>
    </lineage>
</organism>
<dbReference type="Gene3D" id="2.60.470.10">
    <property type="entry name" value="Acid-sensing ion channels like domains"/>
    <property type="match status" value="1"/>
</dbReference>
<evidence type="ECO:0000256" key="4">
    <source>
        <dbReference type="ARBA" id="ARBA00022692"/>
    </source>
</evidence>